<evidence type="ECO:0000256" key="1">
    <source>
        <dbReference type="SAM" id="Phobius"/>
    </source>
</evidence>
<dbReference type="OrthoDB" id="660546at2"/>
<dbReference type="Proteomes" id="UP000267223">
    <property type="component" value="Unassembled WGS sequence"/>
</dbReference>
<protein>
    <recommendedName>
        <fullName evidence="4">CCDC81-like prokaryotic HU domain-containing protein</fullName>
    </recommendedName>
</protein>
<comment type="caution">
    <text evidence="2">The sequence shown here is derived from an EMBL/GenBank/DDBJ whole genome shotgun (WGS) entry which is preliminary data.</text>
</comment>
<evidence type="ECO:0000313" key="2">
    <source>
        <dbReference type="EMBL" id="RNI36628.1"/>
    </source>
</evidence>
<keyword evidence="1" id="KW-0472">Membrane</keyword>
<keyword evidence="1" id="KW-0812">Transmembrane</keyword>
<evidence type="ECO:0000313" key="3">
    <source>
        <dbReference type="Proteomes" id="UP000267223"/>
    </source>
</evidence>
<organism evidence="2 3">
    <name type="scientific">Hanamia caeni</name>
    <dbReference type="NCBI Taxonomy" id="2294116"/>
    <lineage>
        <taxon>Bacteria</taxon>
        <taxon>Pseudomonadati</taxon>
        <taxon>Bacteroidota</taxon>
        <taxon>Chitinophagia</taxon>
        <taxon>Chitinophagales</taxon>
        <taxon>Chitinophagaceae</taxon>
        <taxon>Hanamia</taxon>
    </lineage>
</organism>
<reference evidence="2 3" key="1">
    <citation type="submission" date="2018-11" db="EMBL/GenBank/DDBJ databases">
        <title>Draft genome sequence of Ferruginibacter sp. BO-59.</title>
        <authorList>
            <person name="Im W.T."/>
        </authorList>
    </citation>
    <scope>NUCLEOTIDE SEQUENCE [LARGE SCALE GENOMIC DNA]</scope>
    <source>
        <strain evidence="2 3">BO-59</strain>
    </source>
</reference>
<accession>A0A3M9NI46</accession>
<proteinExistence type="predicted"/>
<sequence length="299" mass="33568">MKIEQVLVHYLLKTKQLTLQGIGTFHLDAAVPDTSDSDKPIAIPDNAISFDYNPRVTEDEGLVDFIVEHTRKIKPLAASDLDSFLSLGRQFLNIGKPFNLPHIGTLEKQNSGSLIFVPGHQVAQRMEPNRLKQEEETDTEAQQERLFGEYPNEKKSSNSGKTILTFLVIFILGFAVWAVWKYAFTKKQEAPPITSTEGIVPVKDSAFKADSTTIANSQPVAAAASDTVQFNIVVNEYHTLFSAEKRLKQLKTNNRNAIIYTNDSITYKVAEPFALPLSDTTRILDSLRRYYTKAFVEIK</sequence>
<dbReference type="RefSeq" id="WP_123120546.1">
    <property type="nucleotide sequence ID" value="NZ_RJJR01000007.1"/>
</dbReference>
<gene>
    <name evidence="2" type="ORF">EFY79_09885</name>
</gene>
<keyword evidence="1" id="KW-1133">Transmembrane helix</keyword>
<dbReference type="AlphaFoldDB" id="A0A3M9NI46"/>
<keyword evidence="3" id="KW-1185">Reference proteome</keyword>
<feature type="transmembrane region" description="Helical" evidence="1">
    <location>
        <begin position="163"/>
        <end position="180"/>
    </location>
</feature>
<evidence type="ECO:0008006" key="4">
    <source>
        <dbReference type="Google" id="ProtNLM"/>
    </source>
</evidence>
<dbReference type="EMBL" id="RJJR01000007">
    <property type="protein sequence ID" value="RNI36628.1"/>
    <property type="molecule type" value="Genomic_DNA"/>
</dbReference>
<name>A0A3M9NI46_9BACT</name>